<dbReference type="InterPro" id="IPR001283">
    <property type="entry name" value="CRISP-related"/>
</dbReference>
<keyword evidence="2" id="KW-0964">Secreted</keyword>
<feature type="chain" id="PRO_5044880579" description="SCP domain-containing protein" evidence="3">
    <location>
        <begin position="20"/>
        <end position="254"/>
    </location>
</feature>
<dbReference type="InterPro" id="IPR014044">
    <property type="entry name" value="CAP_dom"/>
</dbReference>
<evidence type="ECO:0000256" key="2">
    <source>
        <dbReference type="ARBA" id="ARBA00022525"/>
    </source>
</evidence>
<dbReference type="AlphaFoldDB" id="A0ABD2NNF7"/>
<dbReference type="InterPro" id="IPR002413">
    <property type="entry name" value="V5_allergen-like"/>
</dbReference>
<comment type="caution">
    <text evidence="5">The sequence shown here is derived from an EMBL/GenBank/DDBJ whole genome shotgun (WGS) entry which is preliminary data.</text>
</comment>
<keyword evidence="3" id="KW-0732">Signal</keyword>
<evidence type="ECO:0000256" key="1">
    <source>
        <dbReference type="ARBA" id="ARBA00004613"/>
    </source>
</evidence>
<dbReference type="SMART" id="SM00198">
    <property type="entry name" value="SCP"/>
    <property type="match status" value="1"/>
</dbReference>
<protein>
    <recommendedName>
        <fullName evidence="4">SCP domain-containing protein</fullName>
    </recommendedName>
</protein>
<dbReference type="PRINTS" id="PR00837">
    <property type="entry name" value="V5TPXLIKE"/>
</dbReference>
<feature type="domain" description="SCP" evidence="4">
    <location>
        <begin position="53"/>
        <end position="205"/>
    </location>
</feature>
<reference evidence="5 6" key="1">
    <citation type="journal article" date="2021" name="BMC Biol.">
        <title>Horizontally acquired antibacterial genes associated with adaptive radiation of ladybird beetles.</title>
        <authorList>
            <person name="Li H.S."/>
            <person name="Tang X.F."/>
            <person name="Huang Y.H."/>
            <person name="Xu Z.Y."/>
            <person name="Chen M.L."/>
            <person name="Du X.Y."/>
            <person name="Qiu B.Y."/>
            <person name="Chen P.T."/>
            <person name="Zhang W."/>
            <person name="Slipinski A."/>
            <person name="Escalona H.E."/>
            <person name="Waterhouse R.M."/>
            <person name="Zwick A."/>
            <person name="Pang H."/>
        </authorList>
    </citation>
    <scope>NUCLEOTIDE SEQUENCE [LARGE SCALE GENOMIC DNA]</scope>
    <source>
        <strain evidence="5">SYSU2018</strain>
    </source>
</reference>
<evidence type="ECO:0000259" key="4">
    <source>
        <dbReference type="SMART" id="SM00198"/>
    </source>
</evidence>
<organism evidence="5 6">
    <name type="scientific">Cryptolaemus montrouzieri</name>
    <dbReference type="NCBI Taxonomy" id="559131"/>
    <lineage>
        <taxon>Eukaryota</taxon>
        <taxon>Metazoa</taxon>
        <taxon>Ecdysozoa</taxon>
        <taxon>Arthropoda</taxon>
        <taxon>Hexapoda</taxon>
        <taxon>Insecta</taxon>
        <taxon>Pterygota</taxon>
        <taxon>Neoptera</taxon>
        <taxon>Endopterygota</taxon>
        <taxon>Coleoptera</taxon>
        <taxon>Polyphaga</taxon>
        <taxon>Cucujiformia</taxon>
        <taxon>Coccinelloidea</taxon>
        <taxon>Coccinellidae</taxon>
        <taxon>Scymninae</taxon>
        <taxon>Scymnini</taxon>
        <taxon>Cryptolaemus</taxon>
    </lineage>
</organism>
<sequence length="254" mass="29248">MKCVFIFLTILFYEFYTFPQQEEQVIATSPSPFCQSEQTRCIFGVYDYGVSTKDRVLIVDKHNEFRQQIAENYVPNQPKGVDLMKLRYDSHLAVLAQRTADKCHFGYSKSRQGDIIIGENLFMTMAGSYEDKPNWTEAIENWWSQHDMYLFGGTVVPENRHYVQMVYAKTTRVGCGYVAFPLKCGHFIYYRFYVCNYAPGKIIVNQMSLALHVEFAAVDFTYKGEPHIAVCLHRTPDGNIEVFPLTIGESVGDN</sequence>
<dbReference type="CDD" id="cd05380">
    <property type="entry name" value="CAP_euk"/>
    <property type="match status" value="1"/>
</dbReference>
<dbReference type="GO" id="GO:0005576">
    <property type="term" value="C:extracellular region"/>
    <property type="evidence" value="ECO:0007669"/>
    <property type="project" value="UniProtKB-SubCell"/>
</dbReference>
<evidence type="ECO:0000313" key="5">
    <source>
        <dbReference type="EMBL" id="KAL3280246.1"/>
    </source>
</evidence>
<gene>
    <name evidence="5" type="ORF">HHI36_017741</name>
</gene>
<dbReference type="InterPro" id="IPR035940">
    <property type="entry name" value="CAP_sf"/>
</dbReference>
<dbReference type="Gene3D" id="3.40.33.10">
    <property type="entry name" value="CAP"/>
    <property type="match status" value="1"/>
</dbReference>
<dbReference type="Pfam" id="PF00188">
    <property type="entry name" value="CAP"/>
    <property type="match status" value="1"/>
</dbReference>
<keyword evidence="6" id="KW-1185">Reference proteome</keyword>
<proteinExistence type="predicted"/>
<name>A0ABD2NNF7_9CUCU</name>
<accession>A0ABD2NNF7</accession>
<dbReference type="PRINTS" id="PR00838">
    <property type="entry name" value="V5ALLERGEN"/>
</dbReference>
<comment type="subcellular location">
    <subcellularLocation>
        <location evidence="1">Secreted</location>
    </subcellularLocation>
</comment>
<dbReference type="Proteomes" id="UP001516400">
    <property type="component" value="Unassembled WGS sequence"/>
</dbReference>
<feature type="signal peptide" evidence="3">
    <location>
        <begin position="1"/>
        <end position="19"/>
    </location>
</feature>
<evidence type="ECO:0000313" key="6">
    <source>
        <dbReference type="Proteomes" id="UP001516400"/>
    </source>
</evidence>
<evidence type="ECO:0000256" key="3">
    <source>
        <dbReference type="SAM" id="SignalP"/>
    </source>
</evidence>
<dbReference type="EMBL" id="JABFTP020000124">
    <property type="protein sequence ID" value="KAL3280246.1"/>
    <property type="molecule type" value="Genomic_DNA"/>
</dbReference>
<dbReference type="PANTHER" id="PTHR10334">
    <property type="entry name" value="CYSTEINE-RICH SECRETORY PROTEIN-RELATED"/>
    <property type="match status" value="1"/>
</dbReference>
<dbReference type="SUPFAM" id="SSF55797">
    <property type="entry name" value="PR-1-like"/>
    <property type="match status" value="1"/>
</dbReference>